<protein>
    <submittedName>
        <fullName evidence="1">Uncharacterized protein</fullName>
    </submittedName>
</protein>
<dbReference type="EMBL" id="KQ965748">
    <property type="protein sequence ID" value="KXS17194.1"/>
    <property type="molecule type" value="Genomic_DNA"/>
</dbReference>
<dbReference type="AlphaFoldDB" id="A0A139AKZ9"/>
<name>A0A139AKZ9_GONPJ</name>
<dbReference type="Proteomes" id="UP000070544">
    <property type="component" value="Unassembled WGS sequence"/>
</dbReference>
<reference evidence="1 2" key="1">
    <citation type="journal article" date="2015" name="Genome Biol. Evol.">
        <title>Phylogenomic analyses indicate that early fungi evolved digesting cell walls of algal ancestors of land plants.</title>
        <authorList>
            <person name="Chang Y."/>
            <person name="Wang S."/>
            <person name="Sekimoto S."/>
            <person name="Aerts A.L."/>
            <person name="Choi C."/>
            <person name="Clum A."/>
            <person name="LaButti K.M."/>
            <person name="Lindquist E.A."/>
            <person name="Yee Ngan C."/>
            <person name="Ohm R.A."/>
            <person name="Salamov A.A."/>
            <person name="Grigoriev I.V."/>
            <person name="Spatafora J.W."/>
            <person name="Berbee M.L."/>
        </authorList>
    </citation>
    <scope>NUCLEOTIDE SEQUENCE [LARGE SCALE GENOMIC DNA]</scope>
    <source>
        <strain evidence="1 2">JEL478</strain>
    </source>
</reference>
<accession>A0A139AKZ9</accession>
<sequence>MGPPPPTAAWLCTAPASSDAAVPVTVGAGADVGAPVEAEGTFVLAAVRTDTDPLAMLADMVPIETDALALGTVLVNVCRAIAPHPTPSKGRQEIPSSQVTWHVRDPTVGSKKHPIVLFMGGGPHFCVPQVPPVHVWAVYPFGFMGLLHAQ</sequence>
<keyword evidence="2" id="KW-1185">Reference proteome</keyword>
<organism evidence="1 2">
    <name type="scientific">Gonapodya prolifera (strain JEL478)</name>
    <name type="common">Monoblepharis prolifera</name>
    <dbReference type="NCBI Taxonomy" id="1344416"/>
    <lineage>
        <taxon>Eukaryota</taxon>
        <taxon>Fungi</taxon>
        <taxon>Fungi incertae sedis</taxon>
        <taxon>Chytridiomycota</taxon>
        <taxon>Chytridiomycota incertae sedis</taxon>
        <taxon>Monoblepharidomycetes</taxon>
        <taxon>Monoblepharidales</taxon>
        <taxon>Gonapodyaceae</taxon>
        <taxon>Gonapodya</taxon>
    </lineage>
</organism>
<evidence type="ECO:0000313" key="2">
    <source>
        <dbReference type="Proteomes" id="UP000070544"/>
    </source>
</evidence>
<gene>
    <name evidence="1" type="ORF">M427DRAFT_54843</name>
</gene>
<evidence type="ECO:0000313" key="1">
    <source>
        <dbReference type="EMBL" id="KXS17194.1"/>
    </source>
</evidence>
<proteinExistence type="predicted"/>